<proteinExistence type="predicted"/>
<gene>
    <name evidence="3" type="ORF">ABUL08_06115</name>
    <name evidence="2" type="ORF">VK199_06070</name>
</gene>
<dbReference type="InterPro" id="IPR004360">
    <property type="entry name" value="Glyas_Fos-R_dOase_dom"/>
</dbReference>
<dbReference type="RefSeq" id="WP_350935335.1">
    <property type="nucleotide sequence ID" value="NZ_CP157762.1"/>
</dbReference>
<dbReference type="AlphaFoldDB" id="A0AAU8HKC7"/>
<dbReference type="PANTHER" id="PTHR36503">
    <property type="entry name" value="BLR2520 PROTEIN"/>
    <property type="match status" value="1"/>
</dbReference>
<evidence type="ECO:0000313" key="2">
    <source>
        <dbReference type="EMBL" id="XBP94958.1"/>
    </source>
</evidence>
<dbReference type="EMBL" id="CP157762">
    <property type="protein sequence ID" value="XBP94958.1"/>
    <property type="molecule type" value="Genomic_DNA"/>
</dbReference>
<dbReference type="InterPro" id="IPR029068">
    <property type="entry name" value="Glyas_Bleomycin-R_OHBP_Dase"/>
</dbReference>
<organism evidence="3">
    <name type="scientific">Micromonospora sp. CCTCC AA 2012012</name>
    <dbReference type="NCBI Taxonomy" id="3111921"/>
    <lineage>
        <taxon>Bacteria</taxon>
        <taxon>Bacillati</taxon>
        <taxon>Actinomycetota</taxon>
        <taxon>Actinomycetes</taxon>
        <taxon>Micromonosporales</taxon>
        <taxon>Micromonosporaceae</taxon>
        <taxon>Micromonospora</taxon>
    </lineage>
</organism>
<protein>
    <submittedName>
        <fullName evidence="3">VOC family protein</fullName>
    </submittedName>
</protein>
<dbReference type="InterPro" id="IPR037523">
    <property type="entry name" value="VOC_core"/>
</dbReference>
<accession>A0AAU8HKC7</accession>
<reference evidence="3" key="2">
    <citation type="submission" date="2024-06" db="EMBL/GenBank/DDBJ databases">
        <title>Micromonospora mangrovi CCTCC AA 2012012 genome sequences.</title>
        <authorList>
            <person name="Gao J."/>
        </authorList>
    </citation>
    <scope>NUCLEOTIDE SEQUENCE</scope>
    <source>
        <strain evidence="3">CCTCC AA 2012012</strain>
    </source>
</reference>
<name>A0AAU8HKC7_9ACTN</name>
<evidence type="ECO:0000259" key="1">
    <source>
        <dbReference type="PROSITE" id="PS51819"/>
    </source>
</evidence>
<reference evidence="2" key="1">
    <citation type="submission" date="2024-01" db="EMBL/GenBank/DDBJ databases">
        <title>The genome sequence of Micromonospora mangrovi CCTCC AA 2012012.</title>
        <authorList>
            <person name="Gao J."/>
        </authorList>
    </citation>
    <scope>NUCLEOTIDE SEQUENCE</scope>
    <source>
        <strain evidence="2">CCTCC AA 2012012</strain>
    </source>
</reference>
<dbReference type="Pfam" id="PF00903">
    <property type="entry name" value="Glyoxalase"/>
    <property type="match status" value="1"/>
</dbReference>
<feature type="domain" description="VOC" evidence="1">
    <location>
        <begin position="4"/>
        <end position="128"/>
    </location>
</feature>
<evidence type="ECO:0000313" key="3">
    <source>
        <dbReference type="EMBL" id="XCH75661.1"/>
    </source>
</evidence>
<dbReference type="EMBL" id="CP159342">
    <property type="protein sequence ID" value="XCH75661.1"/>
    <property type="molecule type" value="Genomic_DNA"/>
</dbReference>
<dbReference type="PANTHER" id="PTHR36503:SF3">
    <property type="entry name" value="BLR0126 PROTEIN"/>
    <property type="match status" value="1"/>
</dbReference>
<dbReference type="SUPFAM" id="SSF54593">
    <property type="entry name" value="Glyoxalase/Bleomycin resistance protein/Dihydroxybiphenyl dioxygenase"/>
    <property type="match status" value="1"/>
</dbReference>
<dbReference type="PROSITE" id="PS51819">
    <property type="entry name" value="VOC"/>
    <property type="match status" value="1"/>
</dbReference>
<dbReference type="Gene3D" id="3.10.180.10">
    <property type="entry name" value="2,3-Dihydroxybiphenyl 1,2-Dioxygenase, domain 1"/>
    <property type="match status" value="1"/>
</dbReference>
<sequence length="132" mass="14479">MAPHFDLIGLVVSDMARSLDFYRRLGLDIPPDADTEDHVEVTLPGGLRLAWDEAGMVRTFHPGWRPPTGSPRAGLAFRCADAAEVDRYWTELTGAGFHGELAPWDAFWGQRYATLHDPDGNGVDLYAPLSAG</sequence>